<dbReference type="PANTHER" id="PTHR46182:SF2">
    <property type="entry name" value="FI19480P1"/>
    <property type="match status" value="1"/>
</dbReference>
<dbReference type="GO" id="GO:0016020">
    <property type="term" value="C:membrane"/>
    <property type="evidence" value="ECO:0007669"/>
    <property type="project" value="UniProtKB-SubCell"/>
</dbReference>
<protein>
    <recommendedName>
        <fullName evidence="5">MANSC domain-containing protein</fullName>
    </recommendedName>
</protein>
<keyword evidence="4" id="KW-1133">Transmembrane helix</keyword>
<dbReference type="OrthoDB" id="536372at2759"/>
<dbReference type="AlphaFoldDB" id="A0A7M5WLX4"/>
<dbReference type="PANTHER" id="PTHR46182">
    <property type="entry name" value="FI19480P1"/>
    <property type="match status" value="1"/>
</dbReference>
<keyword evidence="7" id="KW-1185">Reference proteome</keyword>
<reference evidence="6" key="1">
    <citation type="submission" date="2021-01" db="UniProtKB">
        <authorList>
            <consortium name="EnsemblMetazoa"/>
        </authorList>
    </citation>
    <scope>IDENTIFICATION</scope>
</reference>
<evidence type="ECO:0000256" key="1">
    <source>
        <dbReference type="ARBA" id="ARBA00004370"/>
    </source>
</evidence>
<feature type="domain" description="MANSC" evidence="5">
    <location>
        <begin position="136"/>
        <end position="204"/>
    </location>
</feature>
<dbReference type="GO" id="GO:0001764">
    <property type="term" value="P:neuron migration"/>
    <property type="evidence" value="ECO:0007669"/>
    <property type="project" value="TreeGrafter"/>
</dbReference>
<feature type="transmembrane region" description="Helical" evidence="4">
    <location>
        <begin position="5"/>
        <end position="24"/>
    </location>
</feature>
<keyword evidence="4" id="KW-0812">Transmembrane</keyword>
<evidence type="ECO:0000259" key="5">
    <source>
        <dbReference type="Pfam" id="PF23597"/>
    </source>
</evidence>
<comment type="subcellular location">
    <subcellularLocation>
        <location evidence="1">Membrane</location>
    </subcellularLocation>
</comment>
<feature type="domain" description="MANSC" evidence="5">
    <location>
        <begin position="369"/>
        <end position="422"/>
    </location>
</feature>
<dbReference type="InterPro" id="IPR029865">
    <property type="entry name" value="KIAA0319-like"/>
</dbReference>
<name>A0A7M5WLX4_9CNID</name>
<keyword evidence="2 4" id="KW-0472">Membrane</keyword>
<dbReference type="GO" id="GO:0031410">
    <property type="term" value="C:cytoplasmic vesicle"/>
    <property type="evidence" value="ECO:0007669"/>
    <property type="project" value="TreeGrafter"/>
</dbReference>
<sequence>MERPILIYAAICCWICIISSHTVLEEFYCKDSNVEYGRSLKGGNAAGFFDNYGKTKNIQECTLKCCDAKKCNVAVMDGRTKICMGVRCFNETSCSTVPATKGEEELQIAHLTGRSLDKNVTIDKKTAKLKSNFTEDRCPTNEIMYNMKLSGGLHAGRFTDIGRVRSIKTCVRYCCGDATECDLAFMLGKRCYLVKCYNEEKCSPLPASDYSFEQKMAFVSPWLFDKRKKIMKVPSGLQQHHLQCTQSKVYEKSKLFGGNDAGKFTHVGKVGKMHICSKMCCENHDCDLAYMFGKDCFLVKCYSEKGCRVVPDEDLRKSTDSSLDKQIQYVIKRKFGVKVGEDGKIQDGKETCGIDGNVRNKTILVKGMLAGSLKRQRNVKEMNHCLEKCCSEKRCHVAMTMGPICYSMECANKDGCKPKAAPKSMMNQNPTIAYVKRGSISMAP</sequence>
<keyword evidence="3" id="KW-0325">Glycoprotein</keyword>
<evidence type="ECO:0000256" key="3">
    <source>
        <dbReference type="ARBA" id="ARBA00023180"/>
    </source>
</evidence>
<dbReference type="Pfam" id="PF23597">
    <property type="entry name" value="KIAA0319_N"/>
    <property type="match status" value="3"/>
</dbReference>
<organism evidence="6 7">
    <name type="scientific">Clytia hemisphaerica</name>
    <dbReference type="NCBI Taxonomy" id="252671"/>
    <lineage>
        <taxon>Eukaryota</taxon>
        <taxon>Metazoa</taxon>
        <taxon>Cnidaria</taxon>
        <taxon>Hydrozoa</taxon>
        <taxon>Hydroidolina</taxon>
        <taxon>Leptothecata</taxon>
        <taxon>Obeliida</taxon>
        <taxon>Clytiidae</taxon>
        <taxon>Clytia</taxon>
    </lineage>
</organism>
<dbReference type="Proteomes" id="UP000594262">
    <property type="component" value="Unplaced"/>
</dbReference>
<evidence type="ECO:0000256" key="4">
    <source>
        <dbReference type="SAM" id="Phobius"/>
    </source>
</evidence>
<proteinExistence type="predicted"/>
<evidence type="ECO:0000313" key="6">
    <source>
        <dbReference type="EnsemblMetazoa" id="CLYHEMP010362.1"/>
    </source>
</evidence>
<evidence type="ECO:0000256" key="2">
    <source>
        <dbReference type="ARBA" id="ARBA00023136"/>
    </source>
</evidence>
<dbReference type="EnsemblMetazoa" id="CLYHEMT010362.1">
    <property type="protein sequence ID" value="CLYHEMP010362.1"/>
    <property type="gene ID" value="CLYHEMG010362"/>
</dbReference>
<dbReference type="GeneID" id="136809681"/>
<dbReference type="RefSeq" id="XP_066922325.1">
    <property type="nucleotide sequence ID" value="XM_067066224.1"/>
</dbReference>
<accession>A0A7M5WLX4</accession>
<feature type="domain" description="MANSC" evidence="5">
    <location>
        <begin position="243"/>
        <end position="309"/>
    </location>
</feature>
<dbReference type="InterPro" id="IPR013980">
    <property type="entry name" value="MANSC_dom"/>
</dbReference>
<evidence type="ECO:0000313" key="7">
    <source>
        <dbReference type="Proteomes" id="UP000594262"/>
    </source>
</evidence>